<evidence type="ECO:0000256" key="2">
    <source>
        <dbReference type="ARBA" id="ARBA00022692"/>
    </source>
</evidence>
<reference evidence="8" key="1">
    <citation type="submission" date="2024-02" db="EMBL/GenBank/DDBJ databases">
        <authorList>
            <consortium name="ELIXIR-Norway"/>
            <consortium name="Elixir Norway"/>
        </authorList>
    </citation>
    <scope>NUCLEOTIDE SEQUENCE</scope>
</reference>
<comment type="subcellular location">
    <subcellularLocation>
        <location evidence="1">Endomembrane system</location>
        <topology evidence="1">Multi-pass membrane protein</topology>
    </subcellularLocation>
</comment>
<organism evidence="8 9">
    <name type="scientific">Sphagnum troendelagicum</name>
    <dbReference type="NCBI Taxonomy" id="128251"/>
    <lineage>
        <taxon>Eukaryota</taxon>
        <taxon>Viridiplantae</taxon>
        <taxon>Streptophyta</taxon>
        <taxon>Embryophyta</taxon>
        <taxon>Bryophyta</taxon>
        <taxon>Sphagnophytina</taxon>
        <taxon>Sphagnopsida</taxon>
        <taxon>Sphagnales</taxon>
        <taxon>Sphagnaceae</taxon>
        <taxon>Sphagnum</taxon>
    </lineage>
</organism>
<evidence type="ECO:0000256" key="1">
    <source>
        <dbReference type="ARBA" id="ARBA00004127"/>
    </source>
</evidence>
<feature type="transmembrane region" description="Helical" evidence="7">
    <location>
        <begin position="96"/>
        <end position="123"/>
    </location>
</feature>
<keyword evidence="5 7" id="KW-0472">Membrane</keyword>
<keyword evidence="2 7" id="KW-0812">Transmembrane</keyword>
<evidence type="ECO:0000256" key="7">
    <source>
        <dbReference type="SAM" id="Phobius"/>
    </source>
</evidence>
<sequence>MGKGGKGAVSGLVIGISFVFYIIAFGLAIGAETRRSQGSIVTADPAGDLSCQYTASTATGLAVGALLFLLIAQLFIMILTRCLCCGSGYNPGAARTFAVVVFIFSWLFFIFSFAVLLAGASANQIRTKGFVNGTLTCEEVKKSIFAAGAALTFITMLLTELYYVLISKASSSAAGSYGGTNPSVGMATYA</sequence>
<protein>
    <submittedName>
        <fullName evidence="8">Uncharacterized protein</fullName>
    </submittedName>
</protein>
<accession>A0ABP0TLD5</accession>
<keyword evidence="3" id="KW-0732">Signal</keyword>
<evidence type="ECO:0000256" key="6">
    <source>
        <dbReference type="ARBA" id="ARBA00029467"/>
    </source>
</evidence>
<feature type="transmembrane region" description="Helical" evidence="7">
    <location>
        <begin position="143"/>
        <end position="165"/>
    </location>
</feature>
<keyword evidence="9" id="KW-1185">Reference proteome</keyword>
<comment type="similarity">
    <text evidence="6">Belongs to the DESIGUAL family.</text>
</comment>
<proteinExistence type="inferred from homology"/>
<feature type="transmembrane region" description="Helical" evidence="7">
    <location>
        <begin position="62"/>
        <end position="84"/>
    </location>
</feature>
<feature type="transmembrane region" description="Helical" evidence="7">
    <location>
        <begin position="12"/>
        <end position="31"/>
    </location>
</feature>
<dbReference type="InterPro" id="IPR009606">
    <property type="entry name" value="DEAL/Modifying_wall_lignin1/2"/>
</dbReference>
<evidence type="ECO:0000256" key="5">
    <source>
        <dbReference type="ARBA" id="ARBA00023136"/>
    </source>
</evidence>
<evidence type="ECO:0000256" key="4">
    <source>
        <dbReference type="ARBA" id="ARBA00022989"/>
    </source>
</evidence>
<evidence type="ECO:0000313" key="8">
    <source>
        <dbReference type="EMBL" id="CAK9199557.1"/>
    </source>
</evidence>
<dbReference type="PANTHER" id="PTHR31769">
    <property type="entry name" value="OS07G0462200 PROTEIN-RELATED"/>
    <property type="match status" value="1"/>
</dbReference>
<evidence type="ECO:0000313" key="9">
    <source>
        <dbReference type="Proteomes" id="UP001497512"/>
    </source>
</evidence>
<name>A0ABP0TLD5_9BRYO</name>
<dbReference type="Pfam" id="PF06749">
    <property type="entry name" value="DUF1218"/>
    <property type="match status" value="1"/>
</dbReference>
<dbReference type="Proteomes" id="UP001497512">
    <property type="component" value="Chromosome 12"/>
</dbReference>
<dbReference type="EMBL" id="OZ019904">
    <property type="protein sequence ID" value="CAK9199557.1"/>
    <property type="molecule type" value="Genomic_DNA"/>
</dbReference>
<dbReference type="InterPro" id="IPR052222">
    <property type="entry name" value="DESIGUAL"/>
</dbReference>
<evidence type="ECO:0000256" key="3">
    <source>
        <dbReference type="ARBA" id="ARBA00022729"/>
    </source>
</evidence>
<keyword evidence="4 7" id="KW-1133">Transmembrane helix</keyword>
<gene>
    <name evidence="8" type="ORF">CSSPTR1EN2_LOCUS4996</name>
</gene>